<dbReference type="SUPFAM" id="SSF52540">
    <property type="entry name" value="P-loop containing nucleoside triphosphate hydrolases"/>
    <property type="match status" value="1"/>
</dbReference>
<evidence type="ECO:0000256" key="6">
    <source>
        <dbReference type="ARBA" id="ARBA00022840"/>
    </source>
</evidence>
<dbReference type="PANTHER" id="PTHR24221">
    <property type="entry name" value="ATP-BINDING CASSETTE SUB-FAMILY B"/>
    <property type="match status" value="1"/>
</dbReference>
<dbReference type="InterPro" id="IPR036640">
    <property type="entry name" value="ABC1_TM_sf"/>
</dbReference>
<evidence type="ECO:0000313" key="14">
    <source>
        <dbReference type="Proteomes" id="UP000276055"/>
    </source>
</evidence>
<comment type="caution">
    <text evidence="13">The sequence shown here is derived from an EMBL/GenBank/DDBJ whole genome shotgun (WGS) entry which is preliminary data.</text>
</comment>
<dbReference type="SMART" id="SM00382">
    <property type="entry name" value="AAA"/>
    <property type="match status" value="1"/>
</dbReference>
<comment type="subcellular location">
    <subcellularLocation>
        <location evidence="1">Cell membrane</location>
        <topology evidence="1">Multi-pass membrane protein</topology>
    </subcellularLocation>
</comment>
<feature type="transmembrane region" description="Helical" evidence="10">
    <location>
        <begin position="297"/>
        <end position="318"/>
    </location>
</feature>
<sequence>MDSSPAVLEHSLKHLRRTMRELLPLLPANARRFLVLFGVLSAVLALLDSVALGVFALVLNQILKGGTMTLPVLGVVTQGASLVILVLSAMVMILKSVLNIWLQWVSTRKFADYELEIGSILFQSYIRAPWTERMKRSTTELVRMIDVGIANTVSGVLFPAVTLPAQALTFASVLVVLVAASWQTALSTVIYLGIIAAFLYLWLSKKSYEAGKVNRDAAMRMSTLVAEMLAALKEITLRDKAEEVGGIVLHSRERAARSRSNIRFISAVPKFIIDMALIGGFLLIGAVGYSIGGMETAMSSVAIFGLAGFKLVPALTTVQGQMTLIQSTLPYTEIVMRDIKDAAVFRENAEKLGKTPITSEPKMLELKDVEFTYPGAEGPAVTKINLRLPIGSSVGIVGQSGAGKSTLIDIFLGLLTPSKGTMTLDGVPLEDVLADWRKRVGYVPQDVAIFDGTVAQNVALSWGSDIDEDKVRSALERAQLLDTINTRAGGINGRVGERGLALSGGQRQRLGIARALYMDPLVLVLDEATSALDTATEAAVANAISELHGEITVISVAHRLSTIRHNDQICFMKDGTIVSQGIFDEVIRVNPDFAQQAALAGLYTPNGSGAEAEAGPAGGYDATRLAGRNAAS</sequence>
<dbReference type="GO" id="GO:0005886">
    <property type="term" value="C:plasma membrane"/>
    <property type="evidence" value="ECO:0007669"/>
    <property type="project" value="UniProtKB-SubCell"/>
</dbReference>
<evidence type="ECO:0000313" key="13">
    <source>
        <dbReference type="EMBL" id="RKR20329.1"/>
    </source>
</evidence>
<keyword evidence="2" id="KW-0813">Transport</keyword>
<evidence type="ECO:0000256" key="1">
    <source>
        <dbReference type="ARBA" id="ARBA00004651"/>
    </source>
</evidence>
<feature type="transmembrane region" description="Helical" evidence="10">
    <location>
        <begin position="33"/>
        <end position="59"/>
    </location>
</feature>
<evidence type="ECO:0000259" key="12">
    <source>
        <dbReference type="PROSITE" id="PS50929"/>
    </source>
</evidence>
<feature type="transmembrane region" description="Helical" evidence="10">
    <location>
        <begin position="79"/>
        <end position="102"/>
    </location>
</feature>
<evidence type="ECO:0000256" key="4">
    <source>
        <dbReference type="ARBA" id="ARBA00022692"/>
    </source>
</evidence>
<dbReference type="PROSITE" id="PS50929">
    <property type="entry name" value="ABC_TM1F"/>
    <property type="match status" value="1"/>
</dbReference>
<dbReference type="GO" id="GO:0005524">
    <property type="term" value="F:ATP binding"/>
    <property type="evidence" value="ECO:0007669"/>
    <property type="project" value="UniProtKB-KW"/>
</dbReference>
<accession>A0A495EUR8</accession>
<dbReference type="AlphaFoldDB" id="A0A495EUR8"/>
<feature type="domain" description="ABC transmembrane type-1" evidence="12">
    <location>
        <begin position="39"/>
        <end position="327"/>
    </location>
</feature>
<name>A0A495EUR8_9MICC</name>
<organism evidence="13 14">
    <name type="scientific">Arthrobacter oryzae</name>
    <dbReference type="NCBI Taxonomy" id="409290"/>
    <lineage>
        <taxon>Bacteria</taxon>
        <taxon>Bacillati</taxon>
        <taxon>Actinomycetota</taxon>
        <taxon>Actinomycetes</taxon>
        <taxon>Micrococcales</taxon>
        <taxon>Micrococcaceae</taxon>
        <taxon>Arthrobacter</taxon>
    </lineage>
</organism>
<feature type="transmembrane region" description="Helical" evidence="10">
    <location>
        <begin position="173"/>
        <end position="203"/>
    </location>
</feature>
<keyword evidence="4 10" id="KW-0812">Transmembrane</keyword>
<evidence type="ECO:0000256" key="2">
    <source>
        <dbReference type="ARBA" id="ARBA00022448"/>
    </source>
</evidence>
<feature type="transmembrane region" description="Helical" evidence="10">
    <location>
        <begin position="271"/>
        <end position="291"/>
    </location>
</feature>
<dbReference type="Pfam" id="PF00005">
    <property type="entry name" value="ABC_tran"/>
    <property type="match status" value="1"/>
</dbReference>
<dbReference type="PROSITE" id="PS50893">
    <property type="entry name" value="ABC_TRANSPORTER_2"/>
    <property type="match status" value="1"/>
</dbReference>
<keyword evidence="6" id="KW-0067">ATP-binding</keyword>
<dbReference type="InterPro" id="IPR003593">
    <property type="entry name" value="AAA+_ATPase"/>
</dbReference>
<comment type="similarity">
    <text evidence="9">Belongs to the ABC transporter superfamily. Lipid exporter (TC 3.A.1.106) family.</text>
</comment>
<keyword evidence="8 10" id="KW-0472">Membrane</keyword>
<dbReference type="InterPro" id="IPR017871">
    <property type="entry name" value="ABC_transporter-like_CS"/>
</dbReference>
<dbReference type="EMBL" id="RBIR01000002">
    <property type="protein sequence ID" value="RKR20329.1"/>
    <property type="molecule type" value="Genomic_DNA"/>
</dbReference>
<dbReference type="SUPFAM" id="SSF90123">
    <property type="entry name" value="ABC transporter transmembrane region"/>
    <property type="match status" value="1"/>
</dbReference>
<dbReference type="GO" id="GO:0140359">
    <property type="term" value="F:ABC-type transporter activity"/>
    <property type="evidence" value="ECO:0007669"/>
    <property type="project" value="InterPro"/>
</dbReference>
<dbReference type="InterPro" id="IPR027417">
    <property type="entry name" value="P-loop_NTPase"/>
</dbReference>
<proteinExistence type="inferred from homology"/>
<evidence type="ECO:0000256" key="5">
    <source>
        <dbReference type="ARBA" id="ARBA00022741"/>
    </source>
</evidence>
<dbReference type="InterPro" id="IPR039421">
    <property type="entry name" value="Type_1_exporter"/>
</dbReference>
<dbReference type="Proteomes" id="UP000276055">
    <property type="component" value="Unassembled WGS sequence"/>
</dbReference>
<dbReference type="PROSITE" id="PS00211">
    <property type="entry name" value="ABC_TRANSPORTER_1"/>
    <property type="match status" value="1"/>
</dbReference>
<protein>
    <submittedName>
        <fullName evidence="13">ABC-type multidrug transport system fused ATPase/permease subunit</fullName>
    </submittedName>
</protein>
<evidence type="ECO:0000259" key="11">
    <source>
        <dbReference type="PROSITE" id="PS50893"/>
    </source>
</evidence>
<reference evidence="13 14" key="1">
    <citation type="submission" date="2018-10" db="EMBL/GenBank/DDBJ databases">
        <title>Genomic Encyclopedia of Type Strains, Phase IV (KMG-IV): sequencing the most valuable type-strain genomes for metagenomic binning, comparative biology and taxonomic classification.</title>
        <authorList>
            <person name="Goeker M."/>
        </authorList>
    </citation>
    <scope>NUCLEOTIDE SEQUENCE [LARGE SCALE GENOMIC DNA]</scope>
    <source>
        <strain evidence="13 14">DSM 25586</strain>
    </source>
</reference>
<keyword evidence="7 10" id="KW-1133">Transmembrane helix</keyword>
<evidence type="ECO:0000256" key="3">
    <source>
        <dbReference type="ARBA" id="ARBA00022475"/>
    </source>
</evidence>
<dbReference type="Gene3D" id="1.20.1560.10">
    <property type="entry name" value="ABC transporter type 1, transmembrane domain"/>
    <property type="match status" value="1"/>
</dbReference>
<keyword evidence="5" id="KW-0547">Nucleotide-binding</keyword>
<feature type="domain" description="ABC transporter" evidence="11">
    <location>
        <begin position="364"/>
        <end position="599"/>
    </location>
</feature>
<evidence type="ECO:0000256" key="9">
    <source>
        <dbReference type="ARBA" id="ARBA00061644"/>
    </source>
</evidence>
<evidence type="ECO:0000256" key="8">
    <source>
        <dbReference type="ARBA" id="ARBA00023136"/>
    </source>
</evidence>
<keyword evidence="3" id="KW-1003">Cell membrane</keyword>
<dbReference type="GO" id="GO:0034040">
    <property type="term" value="F:ATPase-coupled lipid transmembrane transporter activity"/>
    <property type="evidence" value="ECO:0007669"/>
    <property type="project" value="TreeGrafter"/>
</dbReference>
<gene>
    <name evidence="13" type="ORF">C8D78_0962</name>
</gene>
<evidence type="ECO:0000256" key="10">
    <source>
        <dbReference type="SAM" id="Phobius"/>
    </source>
</evidence>
<dbReference type="PANTHER" id="PTHR24221:SF654">
    <property type="entry name" value="ATP-BINDING CASSETTE SUB-FAMILY B MEMBER 6"/>
    <property type="match status" value="1"/>
</dbReference>
<dbReference type="InterPro" id="IPR011527">
    <property type="entry name" value="ABC1_TM_dom"/>
</dbReference>
<dbReference type="FunFam" id="3.40.50.300:FF:000299">
    <property type="entry name" value="ABC transporter ATP-binding protein/permease"/>
    <property type="match status" value="1"/>
</dbReference>
<evidence type="ECO:0000256" key="7">
    <source>
        <dbReference type="ARBA" id="ARBA00022989"/>
    </source>
</evidence>
<dbReference type="GO" id="GO:0016887">
    <property type="term" value="F:ATP hydrolysis activity"/>
    <property type="evidence" value="ECO:0007669"/>
    <property type="project" value="InterPro"/>
</dbReference>
<dbReference type="Gene3D" id="3.40.50.300">
    <property type="entry name" value="P-loop containing nucleotide triphosphate hydrolases"/>
    <property type="match status" value="1"/>
</dbReference>
<dbReference type="InterPro" id="IPR003439">
    <property type="entry name" value="ABC_transporter-like_ATP-bd"/>
</dbReference>